<sequence length="338" mass="38049">MKKKIISLIAMVTLATAVFVGCGNNAADKKDVTKKTEELKKITVVLDWVPNTNHTGLYVAKDKGYYAEEGLDVNIIQPSEGGSADLIAAKKGEFGISYQEQVTYARTAENPLPIKAIAAVIQHNTSGFASPKEKNIISPKDFEGKTYGGWGSPSEEKILKAIMENNGADFSKLKMINLGSDDFFTVTKKNVDFEWIFYGWTGIESELKGFPINYIELRKLDKRMDYYTPVIIANEDTLKNNPELVKKFLKATTKGYEYCMEKPEEAAKILVKSVPEIDEKLAVASQKYLADKYKADANKWGEMKEEVWNNYTKFLYEKGLIPKDMDGKEAFTNEYLPE</sequence>
<dbReference type="PANTHER" id="PTHR31528">
    <property type="entry name" value="4-AMINO-5-HYDROXYMETHYL-2-METHYLPYRIMIDINE PHOSPHATE SYNTHASE THI11-RELATED"/>
    <property type="match status" value="1"/>
</dbReference>
<evidence type="ECO:0000313" key="4">
    <source>
        <dbReference type="Proteomes" id="UP001078443"/>
    </source>
</evidence>
<dbReference type="InterPro" id="IPR015168">
    <property type="entry name" value="SsuA/THI5"/>
</dbReference>
<protein>
    <submittedName>
        <fullName evidence="3">ABC transporter substrate-binding protein</fullName>
    </submittedName>
</protein>
<feature type="chain" id="PRO_5047059970" evidence="1">
    <location>
        <begin position="27"/>
        <end position="338"/>
    </location>
</feature>
<organism evidence="3 4">
    <name type="scientific">Clostridium aestuarii</name>
    <dbReference type="NCBI Taxonomy" id="338193"/>
    <lineage>
        <taxon>Bacteria</taxon>
        <taxon>Bacillati</taxon>
        <taxon>Bacillota</taxon>
        <taxon>Clostridia</taxon>
        <taxon>Eubacteriales</taxon>
        <taxon>Clostridiaceae</taxon>
        <taxon>Clostridium</taxon>
    </lineage>
</organism>
<dbReference type="PANTHER" id="PTHR31528:SF3">
    <property type="entry name" value="THIAMINE BIOSYNTHESIS PROTEIN HI_0357-RELATED"/>
    <property type="match status" value="1"/>
</dbReference>
<gene>
    <name evidence="3" type="ORF">OW763_15235</name>
</gene>
<name>A0ABT4D3H3_9CLOT</name>
<evidence type="ECO:0000313" key="3">
    <source>
        <dbReference type="EMBL" id="MCY6485682.1"/>
    </source>
</evidence>
<dbReference type="InterPro" id="IPR027939">
    <property type="entry name" value="NMT1/THI5"/>
</dbReference>
<keyword evidence="4" id="KW-1185">Reference proteome</keyword>
<dbReference type="Pfam" id="PF09084">
    <property type="entry name" value="NMT1"/>
    <property type="match status" value="1"/>
</dbReference>
<proteinExistence type="predicted"/>
<feature type="domain" description="SsuA/THI5-like" evidence="2">
    <location>
        <begin position="51"/>
        <end position="266"/>
    </location>
</feature>
<accession>A0ABT4D3H3</accession>
<dbReference type="PROSITE" id="PS51257">
    <property type="entry name" value="PROKAR_LIPOPROTEIN"/>
    <property type="match status" value="1"/>
</dbReference>
<dbReference type="EMBL" id="JAPQER010000009">
    <property type="protein sequence ID" value="MCY6485682.1"/>
    <property type="molecule type" value="Genomic_DNA"/>
</dbReference>
<reference evidence="3" key="1">
    <citation type="submission" date="2022-12" db="EMBL/GenBank/DDBJ databases">
        <authorList>
            <person name="Wang J."/>
        </authorList>
    </citation>
    <scope>NUCLEOTIDE SEQUENCE</scope>
    <source>
        <strain evidence="3">HY-45-18</strain>
    </source>
</reference>
<dbReference type="Proteomes" id="UP001078443">
    <property type="component" value="Unassembled WGS sequence"/>
</dbReference>
<evidence type="ECO:0000259" key="2">
    <source>
        <dbReference type="Pfam" id="PF09084"/>
    </source>
</evidence>
<feature type="signal peptide" evidence="1">
    <location>
        <begin position="1"/>
        <end position="26"/>
    </location>
</feature>
<comment type="caution">
    <text evidence="3">The sequence shown here is derived from an EMBL/GenBank/DDBJ whole genome shotgun (WGS) entry which is preliminary data.</text>
</comment>
<evidence type="ECO:0000256" key="1">
    <source>
        <dbReference type="SAM" id="SignalP"/>
    </source>
</evidence>
<dbReference type="RefSeq" id="WP_268042229.1">
    <property type="nucleotide sequence ID" value="NZ_JAPQER010000009.1"/>
</dbReference>
<keyword evidence="1" id="KW-0732">Signal</keyword>
<dbReference type="SUPFAM" id="SSF53850">
    <property type="entry name" value="Periplasmic binding protein-like II"/>
    <property type="match status" value="1"/>
</dbReference>
<dbReference type="Gene3D" id="3.40.190.10">
    <property type="entry name" value="Periplasmic binding protein-like II"/>
    <property type="match status" value="2"/>
</dbReference>